<keyword evidence="6" id="KW-1185">Reference proteome</keyword>
<dbReference type="Gene3D" id="3.40.50.11340">
    <property type="match status" value="1"/>
</dbReference>
<dbReference type="InterPro" id="IPR019378">
    <property type="entry name" value="GDP-Fuc_O-FucTrfase"/>
</dbReference>
<evidence type="ECO:0000256" key="3">
    <source>
        <dbReference type="ARBA" id="ARBA00023277"/>
    </source>
</evidence>
<keyword evidence="2" id="KW-0294">Fucose metabolism</keyword>
<dbReference type="PANTHER" id="PTHR31469:SF8">
    <property type="entry name" value="OS07G0641000 PROTEIN"/>
    <property type="match status" value="1"/>
</dbReference>
<evidence type="ECO:0000256" key="2">
    <source>
        <dbReference type="ARBA" id="ARBA00023253"/>
    </source>
</evidence>
<feature type="signal peptide" evidence="4">
    <location>
        <begin position="1"/>
        <end position="31"/>
    </location>
</feature>
<name>A0ABR1G254_AURAN</name>
<feature type="chain" id="PRO_5047289842" evidence="4">
    <location>
        <begin position="32"/>
        <end position="121"/>
    </location>
</feature>
<dbReference type="EMBL" id="JBBJCI010000146">
    <property type="protein sequence ID" value="KAK7242287.1"/>
    <property type="molecule type" value="Genomic_DNA"/>
</dbReference>
<gene>
    <name evidence="5" type="ORF">SO694_000134120</name>
</gene>
<proteinExistence type="predicted"/>
<evidence type="ECO:0000313" key="6">
    <source>
        <dbReference type="Proteomes" id="UP001363151"/>
    </source>
</evidence>
<dbReference type="PANTHER" id="PTHR31469">
    <property type="entry name" value="OS07G0633600 PROTEIN"/>
    <property type="match status" value="1"/>
</dbReference>
<organism evidence="5 6">
    <name type="scientific">Aureococcus anophagefferens</name>
    <name type="common">Harmful bloom alga</name>
    <dbReference type="NCBI Taxonomy" id="44056"/>
    <lineage>
        <taxon>Eukaryota</taxon>
        <taxon>Sar</taxon>
        <taxon>Stramenopiles</taxon>
        <taxon>Ochrophyta</taxon>
        <taxon>Pelagophyceae</taxon>
        <taxon>Pelagomonadales</taxon>
        <taxon>Pelagomonadaceae</taxon>
        <taxon>Aureococcus</taxon>
    </lineage>
</organism>
<accession>A0ABR1G254</accession>
<evidence type="ECO:0000256" key="1">
    <source>
        <dbReference type="ARBA" id="ARBA00022679"/>
    </source>
</evidence>
<reference evidence="5 6" key="1">
    <citation type="submission" date="2024-03" db="EMBL/GenBank/DDBJ databases">
        <title>Aureococcus anophagefferens CCMP1851 and Kratosvirus quantuckense: Draft genome of a second virus-susceptible host strain in the model system.</title>
        <authorList>
            <person name="Chase E."/>
            <person name="Truchon A.R."/>
            <person name="Schepens W."/>
            <person name="Wilhelm S.W."/>
        </authorList>
    </citation>
    <scope>NUCLEOTIDE SEQUENCE [LARGE SCALE GENOMIC DNA]</scope>
    <source>
        <strain evidence="5 6">CCMP1851</strain>
    </source>
</reference>
<dbReference type="Pfam" id="PF10250">
    <property type="entry name" value="O-FucT"/>
    <property type="match status" value="1"/>
</dbReference>
<evidence type="ECO:0000256" key="4">
    <source>
        <dbReference type="SAM" id="SignalP"/>
    </source>
</evidence>
<keyword evidence="4" id="KW-0732">Signal</keyword>
<keyword evidence="3" id="KW-0119">Carbohydrate metabolism</keyword>
<keyword evidence="1" id="KW-0808">Transferase</keyword>
<dbReference type="Proteomes" id="UP001363151">
    <property type="component" value="Unassembled WGS sequence"/>
</dbReference>
<evidence type="ECO:0000313" key="5">
    <source>
        <dbReference type="EMBL" id="KAK7242287.1"/>
    </source>
</evidence>
<sequence>MGASKQRRQRWQPLHLVVAVWLLAMGSLVVRHEGGVAATERAAAQAEAEAERSVRRYVRQHVTFEPDNGGWNNIRMAFETVAVFAHATGRTLVMPPAQRLYLLKVQHEGNRALRTTSPTRS</sequence>
<comment type="caution">
    <text evidence="5">The sequence shown here is derived from an EMBL/GenBank/DDBJ whole genome shotgun (WGS) entry which is preliminary data.</text>
</comment>
<protein>
    <submittedName>
        <fullName evidence="5">Uncharacterized protein</fullName>
    </submittedName>
</protein>